<evidence type="ECO:0000313" key="1">
    <source>
        <dbReference type="EMBL" id="VFJ69018.1"/>
    </source>
</evidence>
<name>A0A450TMS0_9GAMM</name>
<organism evidence="1">
    <name type="scientific">Candidatus Kentrum sp. DK</name>
    <dbReference type="NCBI Taxonomy" id="2126562"/>
    <lineage>
        <taxon>Bacteria</taxon>
        <taxon>Pseudomonadati</taxon>
        <taxon>Pseudomonadota</taxon>
        <taxon>Gammaproteobacteria</taxon>
        <taxon>Candidatus Kentrum</taxon>
    </lineage>
</organism>
<dbReference type="EMBL" id="CAADEY010000203">
    <property type="protein sequence ID" value="VFJ69018.1"/>
    <property type="molecule type" value="Genomic_DNA"/>
</dbReference>
<accession>A0A450TMS0</accession>
<gene>
    <name evidence="1" type="ORF">BECKDK2373C_GA0170839_12031</name>
</gene>
<sequence>MWGGGARVFREWRGNGDKCIFSMAPFAEYLTRENSPDGSKDRIPVDREQHNLRAGIGSWSELKGQGEYSDLWFEMWSEFAYNSTNFEKGTEKDYYLLNLNPYVGYKWDFGKSGISPYLSVQPYYRASFIRDFGKDTWNKMPWLNNISHGPGIRLSLENLINKHNMNFYLFVEHQNIEYPSRVEPSHYENNFDDDVSVGIRIWMPFGAIKDRRG</sequence>
<reference evidence="1" key="1">
    <citation type="submission" date="2019-02" db="EMBL/GenBank/DDBJ databases">
        <authorList>
            <person name="Gruber-Vodicka R. H."/>
            <person name="Seah K. B. B."/>
        </authorList>
    </citation>
    <scope>NUCLEOTIDE SEQUENCE</scope>
    <source>
        <strain evidence="1">BECK_DK161</strain>
    </source>
</reference>
<proteinExistence type="predicted"/>
<dbReference type="AlphaFoldDB" id="A0A450TMS0"/>
<protein>
    <submittedName>
        <fullName evidence="1">Uncharacterized protein</fullName>
    </submittedName>
</protein>